<dbReference type="GO" id="GO:0045732">
    <property type="term" value="P:positive regulation of protein catabolic process"/>
    <property type="evidence" value="ECO:0007669"/>
    <property type="project" value="TreeGrafter"/>
</dbReference>
<dbReference type="InterPro" id="IPR016181">
    <property type="entry name" value="Acyl_CoA_acyltransferase"/>
</dbReference>
<sequence>MGIVICPFACEACAKRPYYSYMAVQFKKALQVSRILCLESPHTQGSLVPLTFLNIGNVYLALVRQVVSQGGSFDISRKLLATGYTTDKGVKTSVADVRESEFYERVFSRAASKRADFWKEVSVTLVVSTVDTESDKVISVWNAFVTKDRQLFVEAPEVLTSPSKDTLICLLELAEELGCLQAFVCVHKQYKHFRELVRTFTYMGFALVSPREQTKLVNWRCDVSDYAILGYSLE</sequence>
<organism evidence="4 5">
    <name type="scientific">Galdieria partita</name>
    <dbReference type="NCBI Taxonomy" id="83374"/>
    <lineage>
        <taxon>Eukaryota</taxon>
        <taxon>Rhodophyta</taxon>
        <taxon>Bangiophyceae</taxon>
        <taxon>Galdieriales</taxon>
        <taxon>Galdieriaceae</taxon>
        <taxon>Galdieria</taxon>
    </lineage>
</organism>
<dbReference type="GO" id="GO:0075523">
    <property type="term" value="P:viral translational frameshifting"/>
    <property type="evidence" value="ECO:0007669"/>
    <property type="project" value="UniProtKB-KW"/>
</dbReference>
<dbReference type="GO" id="GO:0005737">
    <property type="term" value="C:cytoplasm"/>
    <property type="evidence" value="ECO:0007669"/>
    <property type="project" value="TreeGrafter"/>
</dbReference>
<reference evidence="4" key="2">
    <citation type="submission" date="2022-01" db="EMBL/GenBank/DDBJ databases">
        <authorList>
            <person name="Hirooka S."/>
            <person name="Miyagishima S.Y."/>
        </authorList>
    </citation>
    <scope>NUCLEOTIDE SEQUENCE</scope>
    <source>
        <strain evidence="4">NBRC 102759</strain>
    </source>
</reference>
<keyword evidence="3" id="KW-0688">Ribosomal frameshifting</keyword>
<dbReference type="Gene3D" id="3.40.630.60">
    <property type="match status" value="1"/>
</dbReference>
<protein>
    <recommendedName>
        <fullName evidence="2">Ornithine decarboxylase antizyme</fullName>
    </recommendedName>
</protein>
<dbReference type="PANTHER" id="PTHR10279">
    <property type="entry name" value="ORNITHINE DECARBOXYLASE ANTIZYME"/>
    <property type="match status" value="1"/>
</dbReference>
<gene>
    <name evidence="4" type="ORF">GpartN1_g4534.t1</name>
</gene>
<name>A0A9C7URB0_9RHOD</name>
<dbReference type="InterPro" id="IPR038581">
    <property type="entry name" value="ODC_AZ_sf"/>
</dbReference>
<comment type="caution">
    <text evidence="4">The sequence shown here is derived from an EMBL/GenBank/DDBJ whole genome shotgun (WGS) entry which is preliminary data.</text>
</comment>
<dbReference type="Pfam" id="PF02100">
    <property type="entry name" value="ODC_AZ"/>
    <property type="match status" value="1"/>
</dbReference>
<evidence type="ECO:0000313" key="5">
    <source>
        <dbReference type="Proteomes" id="UP001061958"/>
    </source>
</evidence>
<evidence type="ECO:0000256" key="2">
    <source>
        <dbReference type="ARBA" id="ARBA00017712"/>
    </source>
</evidence>
<proteinExistence type="inferred from homology"/>
<accession>A0A9C7URB0</accession>
<dbReference type="InterPro" id="IPR002993">
    <property type="entry name" value="ODC_AZ"/>
</dbReference>
<reference evidence="4" key="1">
    <citation type="journal article" date="2022" name="Proc. Natl. Acad. Sci. U.S.A.">
        <title>Life cycle and functional genomics of the unicellular red alga Galdieria for elucidating algal and plant evolution and industrial use.</title>
        <authorList>
            <person name="Hirooka S."/>
            <person name="Itabashi T."/>
            <person name="Ichinose T.M."/>
            <person name="Onuma R."/>
            <person name="Fujiwara T."/>
            <person name="Yamashita S."/>
            <person name="Jong L.W."/>
            <person name="Tomita R."/>
            <person name="Iwane A.H."/>
            <person name="Miyagishima S.Y."/>
        </authorList>
    </citation>
    <scope>NUCLEOTIDE SEQUENCE</scope>
    <source>
        <strain evidence="4">NBRC 102759</strain>
    </source>
</reference>
<dbReference type="GO" id="GO:0005634">
    <property type="term" value="C:nucleus"/>
    <property type="evidence" value="ECO:0007669"/>
    <property type="project" value="TreeGrafter"/>
</dbReference>
<evidence type="ECO:0000256" key="3">
    <source>
        <dbReference type="ARBA" id="ARBA00022758"/>
    </source>
</evidence>
<dbReference type="AlphaFoldDB" id="A0A9C7URB0"/>
<dbReference type="PANTHER" id="PTHR10279:SF10">
    <property type="entry name" value="ORNITHINE DECARBOXYLASE ANTIZYME"/>
    <property type="match status" value="1"/>
</dbReference>
<dbReference type="OrthoDB" id="10354098at2759"/>
<dbReference type="GO" id="GO:0008073">
    <property type="term" value="F:ornithine decarboxylase inhibitor activity"/>
    <property type="evidence" value="ECO:0007669"/>
    <property type="project" value="InterPro"/>
</dbReference>
<evidence type="ECO:0000256" key="1">
    <source>
        <dbReference type="ARBA" id="ARBA00008796"/>
    </source>
</evidence>
<evidence type="ECO:0000313" key="4">
    <source>
        <dbReference type="EMBL" id="GJQ12743.1"/>
    </source>
</evidence>
<dbReference type="EMBL" id="BQMJ01000036">
    <property type="protein sequence ID" value="GJQ12743.1"/>
    <property type="molecule type" value="Genomic_DNA"/>
</dbReference>
<keyword evidence="5" id="KW-1185">Reference proteome</keyword>
<dbReference type="SUPFAM" id="SSF55729">
    <property type="entry name" value="Acyl-CoA N-acyltransferases (Nat)"/>
    <property type="match status" value="1"/>
</dbReference>
<dbReference type="Proteomes" id="UP001061958">
    <property type="component" value="Unassembled WGS sequence"/>
</dbReference>
<comment type="similarity">
    <text evidence="1">Belongs to the ODC antizyme family.</text>
</comment>